<feature type="region of interest" description="Disordered" evidence="1">
    <location>
        <begin position="1"/>
        <end position="22"/>
    </location>
</feature>
<protein>
    <submittedName>
        <fullName evidence="2">Uncharacterized protein</fullName>
    </submittedName>
</protein>
<evidence type="ECO:0000313" key="2">
    <source>
        <dbReference type="EMBL" id="JAH17754.1"/>
    </source>
</evidence>
<reference evidence="2" key="2">
    <citation type="journal article" date="2015" name="Fish Shellfish Immunol.">
        <title>Early steps in the European eel (Anguilla anguilla)-Vibrio vulnificus interaction in the gills: Role of the RtxA13 toxin.</title>
        <authorList>
            <person name="Callol A."/>
            <person name="Pajuelo D."/>
            <person name="Ebbesson L."/>
            <person name="Teles M."/>
            <person name="MacKenzie S."/>
            <person name="Amaro C."/>
        </authorList>
    </citation>
    <scope>NUCLEOTIDE SEQUENCE</scope>
</reference>
<reference evidence="2" key="1">
    <citation type="submission" date="2014-11" db="EMBL/GenBank/DDBJ databases">
        <authorList>
            <person name="Amaro Gonzalez C."/>
        </authorList>
    </citation>
    <scope>NUCLEOTIDE SEQUENCE</scope>
</reference>
<dbReference type="AlphaFoldDB" id="A0A0E9QLR5"/>
<proteinExistence type="predicted"/>
<name>A0A0E9QLR5_ANGAN</name>
<sequence length="22" mass="2567">MSLDTNTPVRMRRKLNPPNKPT</sequence>
<evidence type="ECO:0000256" key="1">
    <source>
        <dbReference type="SAM" id="MobiDB-lite"/>
    </source>
</evidence>
<organism evidence="2">
    <name type="scientific">Anguilla anguilla</name>
    <name type="common">European freshwater eel</name>
    <name type="synonym">Muraena anguilla</name>
    <dbReference type="NCBI Taxonomy" id="7936"/>
    <lineage>
        <taxon>Eukaryota</taxon>
        <taxon>Metazoa</taxon>
        <taxon>Chordata</taxon>
        <taxon>Craniata</taxon>
        <taxon>Vertebrata</taxon>
        <taxon>Euteleostomi</taxon>
        <taxon>Actinopterygii</taxon>
        <taxon>Neopterygii</taxon>
        <taxon>Teleostei</taxon>
        <taxon>Anguilliformes</taxon>
        <taxon>Anguillidae</taxon>
        <taxon>Anguilla</taxon>
    </lineage>
</organism>
<accession>A0A0E9QLR5</accession>
<dbReference type="EMBL" id="GBXM01090823">
    <property type="protein sequence ID" value="JAH17754.1"/>
    <property type="molecule type" value="Transcribed_RNA"/>
</dbReference>